<evidence type="ECO:0000256" key="5">
    <source>
        <dbReference type="SAM" id="MobiDB-lite"/>
    </source>
</evidence>
<evidence type="ECO:0000256" key="2">
    <source>
        <dbReference type="ARBA" id="ARBA00022688"/>
    </source>
</evidence>
<dbReference type="GO" id="GO:0006744">
    <property type="term" value="P:ubiquinone biosynthetic process"/>
    <property type="evidence" value="ECO:0007669"/>
    <property type="project" value="UniProtKB-KW"/>
</dbReference>
<sequence length="190" mass="21589">MALRESRKQSRRLQGRSRGSHWHPLGKALKPPVHLRPWLLESGSLTRRLQRHFGKINVRVLHQALGQPYNDEGSGRLPLAVVRAVVLSADDEKPLVVAHSVLAARPRGALSVMFNKLGKQALGSLLFARRGFVRCQREWAFLDKRHPLYRLTRVQLGGRTPDRVWARRAVFSQSRNPEQSVQVTEVFCIG</sequence>
<keyword evidence="2" id="KW-0831">Ubiquinone biosynthesis</keyword>
<reference evidence="7" key="1">
    <citation type="submission" date="2020-01" db="EMBL/GenBank/DDBJ databases">
        <title>Phosphoaccumulans saitamaens gen. nov., sp. nov., a polyphosphate accumulating bacterium isolated from surface river water.</title>
        <authorList>
            <person name="Watanabe K."/>
            <person name="Suda W."/>
        </authorList>
    </citation>
    <scope>NUCLEOTIDE SEQUENCE [LARGE SCALE GENOMIC DNA]</scope>
    <source>
        <strain evidence="7">ICHIAU1</strain>
    </source>
</reference>
<dbReference type="RefSeq" id="WP_162049540.1">
    <property type="nucleotide sequence ID" value="NZ_AP022345.1"/>
</dbReference>
<evidence type="ECO:0000313" key="7">
    <source>
        <dbReference type="Proteomes" id="UP000463961"/>
    </source>
</evidence>
<dbReference type="Proteomes" id="UP000463961">
    <property type="component" value="Chromosome"/>
</dbReference>
<dbReference type="Gene3D" id="3.40.1410.10">
    <property type="entry name" value="Chorismate lyase-like"/>
    <property type="match status" value="1"/>
</dbReference>
<feature type="region of interest" description="Disordered" evidence="5">
    <location>
        <begin position="1"/>
        <end position="28"/>
    </location>
</feature>
<gene>
    <name evidence="6" type="ORF">ICHIAU1_20640</name>
</gene>
<dbReference type="GO" id="GO:0008813">
    <property type="term" value="F:chorismate lyase activity"/>
    <property type="evidence" value="ECO:0007669"/>
    <property type="project" value="InterPro"/>
</dbReference>
<keyword evidence="4" id="KW-0670">Pyruvate</keyword>
<dbReference type="Pfam" id="PF04345">
    <property type="entry name" value="Chor_lyase"/>
    <property type="match status" value="1"/>
</dbReference>
<dbReference type="PANTHER" id="PTHR38683">
    <property type="entry name" value="CHORISMATE PYRUVATE-LYASE"/>
    <property type="match status" value="1"/>
</dbReference>
<evidence type="ECO:0000256" key="3">
    <source>
        <dbReference type="ARBA" id="ARBA00023239"/>
    </source>
</evidence>
<name>A0A7R6R3M3_9RHOO</name>
<dbReference type="OrthoDB" id="8606430at2"/>
<evidence type="ECO:0000256" key="1">
    <source>
        <dbReference type="ARBA" id="ARBA00022490"/>
    </source>
</evidence>
<evidence type="ECO:0008006" key="8">
    <source>
        <dbReference type="Google" id="ProtNLM"/>
    </source>
</evidence>
<keyword evidence="7" id="KW-1185">Reference proteome</keyword>
<keyword evidence="3" id="KW-0456">Lyase</keyword>
<evidence type="ECO:0000313" key="6">
    <source>
        <dbReference type="EMBL" id="BBU69781.1"/>
    </source>
</evidence>
<dbReference type="AlphaFoldDB" id="A0A7R6R3M3"/>
<feature type="compositionally biased region" description="Basic residues" evidence="5">
    <location>
        <begin position="9"/>
        <end position="21"/>
    </location>
</feature>
<dbReference type="GO" id="GO:0005829">
    <property type="term" value="C:cytosol"/>
    <property type="evidence" value="ECO:0007669"/>
    <property type="project" value="TreeGrafter"/>
</dbReference>
<evidence type="ECO:0000256" key="4">
    <source>
        <dbReference type="ARBA" id="ARBA00023317"/>
    </source>
</evidence>
<keyword evidence="1" id="KW-0963">Cytoplasm</keyword>
<organism evidence="6 7">
    <name type="scientific">Fluviibacter phosphoraccumulans</name>
    <dbReference type="NCBI Taxonomy" id="1751046"/>
    <lineage>
        <taxon>Bacteria</taxon>
        <taxon>Pseudomonadati</taxon>
        <taxon>Pseudomonadota</taxon>
        <taxon>Betaproteobacteria</taxon>
        <taxon>Rhodocyclales</taxon>
        <taxon>Fluviibacteraceae</taxon>
        <taxon>Fluviibacter</taxon>
    </lineage>
</organism>
<accession>A0A7R6R3M3</accession>
<dbReference type="SUPFAM" id="SSF64288">
    <property type="entry name" value="Chorismate lyase-like"/>
    <property type="match status" value="1"/>
</dbReference>
<dbReference type="InterPro" id="IPR007440">
    <property type="entry name" value="Chorismate--pyruvate_lyase"/>
</dbReference>
<protein>
    <recommendedName>
        <fullName evidence="8">Chorismate lyase</fullName>
    </recommendedName>
</protein>
<dbReference type="EMBL" id="AP022345">
    <property type="protein sequence ID" value="BBU69781.1"/>
    <property type="molecule type" value="Genomic_DNA"/>
</dbReference>
<dbReference type="PANTHER" id="PTHR38683:SF1">
    <property type="entry name" value="CHORISMATE PYRUVATE-LYASE"/>
    <property type="match status" value="1"/>
</dbReference>
<dbReference type="InterPro" id="IPR028978">
    <property type="entry name" value="Chorismate_lyase_/UTRA_dom_sf"/>
</dbReference>
<proteinExistence type="predicted"/>